<evidence type="ECO:0000256" key="1">
    <source>
        <dbReference type="SAM" id="MobiDB-lite"/>
    </source>
</evidence>
<proteinExistence type="predicted"/>
<evidence type="ECO:0000313" key="3">
    <source>
        <dbReference type="EMBL" id="PZE19697.1"/>
    </source>
</evidence>
<dbReference type="OrthoDB" id="2990576at2"/>
<protein>
    <recommendedName>
        <fullName evidence="5">Lipoprotein</fullName>
    </recommendedName>
</protein>
<keyword evidence="4" id="KW-1185">Reference proteome</keyword>
<feature type="region of interest" description="Disordered" evidence="1">
    <location>
        <begin position="49"/>
        <end position="72"/>
    </location>
</feature>
<dbReference type="AlphaFoldDB" id="A0A2W1N5N6"/>
<evidence type="ECO:0000313" key="4">
    <source>
        <dbReference type="Proteomes" id="UP000214746"/>
    </source>
</evidence>
<sequence length="182" mass="19908">MQNNKVKKKAGVLLSLAALGALAIVSSHSLVSYAQSTMDSKKNVVMTEAQPPKDLVSEETAKPATQPEVSNKDTGTAMVFPVAMSKEQAEPFIQAAKQAFKAKNIELPDSGYWISSRYVDNNTQDVQIDWYPNSFDGLGPVNFIKDKVYFVYFTNADLNKGTGDVQNVRVIEKGGFPRPSAQ</sequence>
<dbReference type="EMBL" id="NHRJ02000014">
    <property type="protein sequence ID" value="PZE19697.1"/>
    <property type="molecule type" value="Genomic_DNA"/>
</dbReference>
<feature type="signal peptide" evidence="2">
    <location>
        <begin position="1"/>
        <end position="23"/>
    </location>
</feature>
<evidence type="ECO:0000256" key="2">
    <source>
        <dbReference type="SAM" id="SignalP"/>
    </source>
</evidence>
<organism evidence="3 4">
    <name type="scientific">Paenibacillus xerothermodurans</name>
    <dbReference type="NCBI Taxonomy" id="1977292"/>
    <lineage>
        <taxon>Bacteria</taxon>
        <taxon>Bacillati</taxon>
        <taxon>Bacillota</taxon>
        <taxon>Bacilli</taxon>
        <taxon>Bacillales</taxon>
        <taxon>Paenibacillaceae</taxon>
        <taxon>Paenibacillus</taxon>
    </lineage>
</organism>
<accession>A0A2W1N5N6</accession>
<evidence type="ECO:0008006" key="5">
    <source>
        <dbReference type="Google" id="ProtNLM"/>
    </source>
</evidence>
<name>A0A2W1N5N6_PAEXE</name>
<keyword evidence="2" id="KW-0732">Signal</keyword>
<comment type="caution">
    <text evidence="3">The sequence shown here is derived from an EMBL/GenBank/DDBJ whole genome shotgun (WGS) entry which is preliminary data.</text>
</comment>
<reference evidence="3" key="1">
    <citation type="submission" date="2018-06" db="EMBL/GenBank/DDBJ databases">
        <title>Paenibacillus xerothermodurans sp. nov. an extremely dry heat resistant spore forming bacterium isolated from the soil of Cape Canaveral, Florida.</title>
        <authorList>
            <person name="Seuylemezian A."/>
            <person name="Kaur N."/>
            <person name="Patil P."/>
            <person name="Patil P."/>
            <person name="Mayilraj S."/>
            <person name="Vaishampayan P."/>
        </authorList>
    </citation>
    <scope>NUCLEOTIDE SEQUENCE [LARGE SCALE GENOMIC DNA]</scope>
    <source>
        <strain evidence="3">ATCC 27380</strain>
    </source>
</reference>
<gene>
    <name evidence="3" type="ORF">CBW46_017345</name>
</gene>
<feature type="chain" id="PRO_5038902575" description="Lipoprotein" evidence="2">
    <location>
        <begin position="24"/>
        <end position="182"/>
    </location>
</feature>
<dbReference type="RefSeq" id="WP_089201243.1">
    <property type="nucleotide sequence ID" value="NZ_NHRJ02000014.1"/>
</dbReference>
<dbReference type="Proteomes" id="UP000214746">
    <property type="component" value="Unassembled WGS sequence"/>
</dbReference>